<organism evidence="2 3">
    <name type="scientific">Vespula squamosa</name>
    <name type="common">Southern yellow jacket</name>
    <name type="synonym">Wasp</name>
    <dbReference type="NCBI Taxonomy" id="30214"/>
    <lineage>
        <taxon>Eukaryota</taxon>
        <taxon>Metazoa</taxon>
        <taxon>Ecdysozoa</taxon>
        <taxon>Arthropoda</taxon>
        <taxon>Hexapoda</taxon>
        <taxon>Insecta</taxon>
        <taxon>Pterygota</taxon>
        <taxon>Neoptera</taxon>
        <taxon>Endopterygota</taxon>
        <taxon>Hymenoptera</taxon>
        <taxon>Apocrita</taxon>
        <taxon>Aculeata</taxon>
        <taxon>Vespoidea</taxon>
        <taxon>Vespidae</taxon>
        <taxon>Vespinae</taxon>
        <taxon>Vespula</taxon>
    </lineage>
</organism>
<reference evidence="2 3" key="1">
    <citation type="journal article" date="2024" name="Ann. Entomol. Soc. Am.">
        <title>Genomic analyses of the southern and eastern yellowjacket wasps (Hymenoptera: Vespidae) reveal evolutionary signatures of social life.</title>
        <authorList>
            <person name="Catto M.A."/>
            <person name="Caine P.B."/>
            <person name="Orr S.E."/>
            <person name="Hunt B.G."/>
            <person name="Goodisman M.A.D."/>
        </authorList>
    </citation>
    <scope>NUCLEOTIDE SEQUENCE [LARGE SCALE GENOMIC DNA]</scope>
    <source>
        <strain evidence="2">233</strain>
        <tissue evidence="2">Head and thorax</tissue>
    </source>
</reference>
<gene>
    <name evidence="2" type="ORF">V1478_007878</name>
</gene>
<protein>
    <submittedName>
        <fullName evidence="2">Uncharacterized protein</fullName>
    </submittedName>
</protein>
<feature type="compositionally biased region" description="Basic and acidic residues" evidence="1">
    <location>
        <begin position="1"/>
        <end position="18"/>
    </location>
</feature>
<feature type="region of interest" description="Disordered" evidence="1">
    <location>
        <begin position="1"/>
        <end position="33"/>
    </location>
</feature>
<accession>A0ABD2AXK4</accession>
<proteinExistence type="predicted"/>
<sequence>MAQHPSSDDSRRSKREQQRSGLALTHSFQIKERSSTRHRGPRHFLFYELDKFIVSSFVPTRKAVDFVEKVGFDSHPQTDISAANTVSLGFASIICAYNEETTFRSVTPRAKKQDSQPKHLSLTFNRIKNSSLFVDNINLFYLSNKKNLYLCDSRTNPYQTSEPIFS</sequence>
<evidence type="ECO:0000313" key="3">
    <source>
        <dbReference type="Proteomes" id="UP001607302"/>
    </source>
</evidence>
<evidence type="ECO:0000313" key="2">
    <source>
        <dbReference type="EMBL" id="KAL2725205.1"/>
    </source>
</evidence>
<evidence type="ECO:0000256" key="1">
    <source>
        <dbReference type="SAM" id="MobiDB-lite"/>
    </source>
</evidence>
<keyword evidence="3" id="KW-1185">Reference proteome</keyword>
<dbReference type="AlphaFoldDB" id="A0ABD2AXK4"/>
<dbReference type="EMBL" id="JAUDFV010000138">
    <property type="protein sequence ID" value="KAL2725205.1"/>
    <property type="molecule type" value="Genomic_DNA"/>
</dbReference>
<comment type="caution">
    <text evidence="2">The sequence shown here is derived from an EMBL/GenBank/DDBJ whole genome shotgun (WGS) entry which is preliminary data.</text>
</comment>
<name>A0ABD2AXK4_VESSQ</name>
<dbReference type="Proteomes" id="UP001607302">
    <property type="component" value="Unassembled WGS sequence"/>
</dbReference>